<sequence length="503" mass="52212">MSDPFVVVGADAAGLSAASKFRREAPERDVIVFEMGRWISYAYCGMPYFIEGRIERLSNLLSLSPSDVDERGIDLRRGHKVVAVDPDAKRVTVETTDGETFEQPYGDLLVATGGRATLGPFDVRGLDGAFTLHSMDAAAAIDAYIADPAAYDPARADVDAVDRDRVDYNAALPAPETAAIVGGGYVGVEMAEALVGRGLDVHLFQRSDRLLPPFGEAVGERVAEELTDRGVTVHTGTPVEALVGDDRIEAVAFADGDGGTGDVDGGSDGTGGDGDLGANGDDRGRLPVDLAIVGVGIRPNTELLEGTDVALGEGGAIRTDEYGRTTLPDVYAAGDCATAIHAVTGEEAWMPLGLTANRAGRAVGATVAGDRSPVGEIAGTAAVKAFDMEAGRVGLVEDEAAVAAGFDPVRETVTAGSRSGYYPGAEPTDVTLVADRDSGRLIGGSIVGPDRAAIRIDTLATALEADMTVPEVERLDLAYAPPFSPVWDPVLVAAKVLNGTLEE</sequence>
<dbReference type="InterPro" id="IPR050260">
    <property type="entry name" value="FAD-bd_OxRdtase"/>
</dbReference>
<dbReference type="GO" id="GO:0016491">
    <property type="term" value="F:oxidoreductase activity"/>
    <property type="evidence" value="ECO:0007669"/>
    <property type="project" value="UniProtKB-KW"/>
</dbReference>
<dbReference type="EMBL" id="AOJI01000017">
    <property type="protein sequence ID" value="EMA68773.1"/>
    <property type="molecule type" value="Genomic_DNA"/>
</dbReference>
<comment type="similarity">
    <text evidence="2">Belongs to the class-III pyridine nucleotide-disulfide oxidoreductase family.</text>
</comment>
<dbReference type="InterPro" id="IPR036188">
    <property type="entry name" value="FAD/NAD-bd_sf"/>
</dbReference>
<organism evidence="10 11">
    <name type="scientific">Halorubrum aidingense JCM 13560</name>
    <dbReference type="NCBI Taxonomy" id="1230454"/>
    <lineage>
        <taxon>Archaea</taxon>
        <taxon>Methanobacteriati</taxon>
        <taxon>Methanobacteriota</taxon>
        <taxon>Stenosarchaea group</taxon>
        <taxon>Halobacteria</taxon>
        <taxon>Halobacteriales</taxon>
        <taxon>Haloferacaceae</taxon>
        <taxon>Halorubrum</taxon>
    </lineage>
</organism>
<evidence type="ECO:0000259" key="8">
    <source>
        <dbReference type="Pfam" id="PF02852"/>
    </source>
</evidence>
<dbReference type="Pfam" id="PF02852">
    <property type="entry name" value="Pyr_redox_dim"/>
    <property type="match status" value="1"/>
</dbReference>
<dbReference type="InterPro" id="IPR004099">
    <property type="entry name" value="Pyr_nucl-diS_OxRdtase_dimer"/>
</dbReference>
<comment type="caution">
    <text evidence="10">The sequence shown here is derived from an EMBL/GenBank/DDBJ whole genome shotgun (WGS) entry which is preliminary data.</text>
</comment>
<dbReference type="PRINTS" id="PR00411">
    <property type="entry name" value="PNDRDTASEI"/>
</dbReference>
<evidence type="ECO:0000256" key="4">
    <source>
        <dbReference type="ARBA" id="ARBA00022827"/>
    </source>
</evidence>
<dbReference type="SUPFAM" id="SSF55424">
    <property type="entry name" value="FAD/NAD-linked reductases, dimerisation (C-terminal) domain"/>
    <property type="match status" value="1"/>
</dbReference>
<dbReference type="SUPFAM" id="SSF51905">
    <property type="entry name" value="FAD/NAD(P)-binding domain"/>
    <property type="match status" value="1"/>
</dbReference>
<dbReference type="InterPro" id="IPR016156">
    <property type="entry name" value="FAD/NAD-linked_Rdtase_dimer_sf"/>
</dbReference>
<dbReference type="PANTHER" id="PTHR43429">
    <property type="entry name" value="PYRIDINE NUCLEOTIDE-DISULFIDE OXIDOREDUCTASE DOMAIN-CONTAINING"/>
    <property type="match status" value="1"/>
</dbReference>
<feature type="region of interest" description="Disordered" evidence="7">
    <location>
        <begin position="255"/>
        <end position="281"/>
    </location>
</feature>
<dbReference type="STRING" id="1230454.C461_04062"/>
<name>M0PFU3_9EURY</name>
<evidence type="ECO:0000256" key="2">
    <source>
        <dbReference type="ARBA" id="ARBA00009130"/>
    </source>
</evidence>
<evidence type="ECO:0000256" key="5">
    <source>
        <dbReference type="ARBA" id="ARBA00023002"/>
    </source>
</evidence>
<keyword evidence="11" id="KW-1185">Reference proteome</keyword>
<accession>M0PFU3</accession>
<protein>
    <submittedName>
        <fullName evidence="10">FAD-dependent pyridine nucleotide-disulfide oxidoreductase</fullName>
    </submittedName>
</protein>
<dbReference type="Proteomes" id="UP000011575">
    <property type="component" value="Unassembled WGS sequence"/>
</dbReference>
<evidence type="ECO:0000259" key="9">
    <source>
        <dbReference type="Pfam" id="PF07992"/>
    </source>
</evidence>
<feature type="domain" description="FAD/NAD(P)-binding" evidence="9">
    <location>
        <begin position="5"/>
        <end position="340"/>
    </location>
</feature>
<dbReference type="PRINTS" id="PR00368">
    <property type="entry name" value="FADPNR"/>
</dbReference>
<reference evidence="10 11" key="1">
    <citation type="journal article" date="2014" name="PLoS Genet.">
        <title>Phylogenetically driven sequencing of extremely halophilic archaea reveals strategies for static and dynamic osmo-response.</title>
        <authorList>
            <person name="Becker E.A."/>
            <person name="Seitzer P.M."/>
            <person name="Tritt A."/>
            <person name="Larsen D."/>
            <person name="Krusor M."/>
            <person name="Yao A.I."/>
            <person name="Wu D."/>
            <person name="Madern D."/>
            <person name="Eisen J.A."/>
            <person name="Darling A.E."/>
            <person name="Facciotti M.T."/>
        </authorList>
    </citation>
    <scope>NUCLEOTIDE SEQUENCE [LARGE SCALE GENOMIC DNA]</scope>
    <source>
        <strain evidence="10 11">JCM 13560</strain>
    </source>
</reference>
<keyword evidence="4" id="KW-0274">FAD</keyword>
<dbReference type="OrthoDB" id="27922at2157"/>
<evidence type="ECO:0000256" key="7">
    <source>
        <dbReference type="SAM" id="MobiDB-lite"/>
    </source>
</evidence>
<dbReference type="InterPro" id="IPR023753">
    <property type="entry name" value="FAD/NAD-binding_dom"/>
</dbReference>
<evidence type="ECO:0000313" key="10">
    <source>
        <dbReference type="EMBL" id="EMA68773.1"/>
    </source>
</evidence>
<dbReference type="Pfam" id="PF07992">
    <property type="entry name" value="Pyr_redox_2"/>
    <property type="match status" value="1"/>
</dbReference>
<dbReference type="RefSeq" id="WP_007998873.1">
    <property type="nucleotide sequence ID" value="NZ_AOJI01000017.1"/>
</dbReference>
<dbReference type="Gene3D" id="3.50.50.60">
    <property type="entry name" value="FAD/NAD(P)-binding domain"/>
    <property type="match status" value="4"/>
</dbReference>
<evidence type="ECO:0000256" key="6">
    <source>
        <dbReference type="ARBA" id="ARBA00023284"/>
    </source>
</evidence>
<evidence type="ECO:0000256" key="3">
    <source>
        <dbReference type="ARBA" id="ARBA00022630"/>
    </source>
</evidence>
<dbReference type="PATRIC" id="fig|1230454.4.peg.838"/>
<keyword evidence="6" id="KW-0676">Redox-active center</keyword>
<dbReference type="PANTHER" id="PTHR43429:SF1">
    <property type="entry name" value="NAD(P)H SULFUR OXIDOREDUCTASE (COA-DEPENDENT)"/>
    <property type="match status" value="1"/>
</dbReference>
<gene>
    <name evidence="10" type="ORF">C461_04062</name>
</gene>
<feature type="domain" description="Pyridine nucleotide-disulphide oxidoreductase dimerisation" evidence="8">
    <location>
        <begin position="381"/>
        <end position="485"/>
    </location>
</feature>
<evidence type="ECO:0000313" key="11">
    <source>
        <dbReference type="Proteomes" id="UP000011575"/>
    </source>
</evidence>
<comment type="cofactor">
    <cofactor evidence="1">
        <name>FAD</name>
        <dbReference type="ChEBI" id="CHEBI:57692"/>
    </cofactor>
</comment>
<evidence type="ECO:0000256" key="1">
    <source>
        <dbReference type="ARBA" id="ARBA00001974"/>
    </source>
</evidence>
<keyword evidence="5" id="KW-0560">Oxidoreductase</keyword>
<proteinExistence type="inferred from homology"/>
<dbReference type="AlphaFoldDB" id="M0PFU3"/>
<feature type="compositionally biased region" description="Gly residues" evidence="7">
    <location>
        <begin position="256"/>
        <end position="277"/>
    </location>
</feature>
<keyword evidence="3" id="KW-0285">Flavoprotein</keyword>